<dbReference type="GO" id="GO:0034626">
    <property type="term" value="P:fatty acid elongation, polyunsaturated fatty acid"/>
    <property type="evidence" value="ECO:0007669"/>
    <property type="project" value="TreeGrafter"/>
</dbReference>
<name>A0A816G2H6_9BILA</name>
<evidence type="ECO:0000256" key="4">
    <source>
        <dbReference type="ARBA" id="ARBA00022692"/>
    </source>
</evidence>
<evidence type="ECO:0000256" key="10">
    <source>
        <dbReference type="RuleBase" id="RU361115"/>
    </source>
</evidence>
<keyword evidence="3 10" id="KW-0808">Transferase</keyword>
<keyword evidence="7 10" id="KW-0443">Lipid metabolism</keyword>
<evidence type="ECO:0000256" key="8">
    <source>
        <dbReference type="ARBA" id="ARBA00023136"/>
    </source>
</evidence>
<comment type="similarity">
    <text evidence="10">Belongs to the ELO family.</text>
</comment>
<comment type="caution">
    <text evidence="12">The sequence shown here is derived from an EMBL/GenBank/DDBJ whole genome shotgun (WGS) entry which is preliminary data.</text>
</comment>
<gene>
    <name evidence="12" type="ORF">JXQ802_LOCUS57244</name>
    <name evidence="11" type="ORF">PYM288_LOCUS40655</name>
</gene>
<keyword evidence="4 10" id="KW-0812">Transmembrane</keyword>
<dbReference type="EMBL" id="CAJNOH010012794">
    <property type="protein sequence ID" value="CAF1539226.1"/>
    <property type="molecule type" value="Genomic_DNA"/>
</dbReference>
<evidence type="ECO:0000313" key="13">
    <source>
        <dbReference type="Proteomes" id="UP000663870"/>
    </source>
</evidence>
<evidence type="ECO:0000256" key="5">
    <source>
        <dbReference type="ARBA" id="ARBA00022832"/>
    </source>
</evidence>
<dbReference type="GO" id="GO:0042761">
    <property type="term" value="P:very long-chain fatty acid biosynthetic process"/>
    <property type="evidence" value="ECO:0007669"/>
    <property type="project" value="TreeGrafter"/>
</dbReference>
<evidence type="ECO:0000256" key="7">
    <source>
        <dbReference type="ARBA" id="ARBA00023098"/>
    </source>
</evidence>
<dbReference type="PANTHER" id="PTHR11157">
    <property type="entry name" value="FATTY ACID ACYL TRANSFERASE-RELATED"/>
    <property type="match status" value="1"/>
</dbReference>
<evidence type="ECO:0000256" key="9">
    <source>
        <dbReference type="ARBA" id="ARBA00023160"/>
    </source>
</evidence>
<feature type="transmembrane region" description="Helical" evidence="10">
    <location>
        <begin position="59"/>
        <end position="81"/>
    </location>
</feature>
<dbReference type="GO" id="GO:0009922">
    <property type="term" value="F:fatty acid elongase activity"/>
    <property type="evidence" value="ECO:0007669"/>
    <property type="project" value="UniProtKB-EC"/>
</dbReference>
<dbReference type="Proteomes" id="UP000663854">
    <property type="component" value="Unassembled WGS sequence"/>
</dbReference>
<dbReference type="EC" id="2.3.1.199" evidence="10"/>
<dbReference type="GO" id="GO:0005789">
    <property type="term" value="C:endoplasmic reticulum membrane"/>
    <property type="evidence" value="ECO:0007669"/>
    <property type="project" value="TreeGrafter"/>
</dbReference>
<proteinExistence type="inferred from homology"/>
<organism evidence="12 13">
    <name type="scientific">Rotaria sordida</name>
    <dbReference type="NCBI Taxonomy" id="392033"/>
    <lineage>
        <taxon>Eukaryota</taxon>
        <taxon>Metazoa</taxon>
        <taxon>Spiralia</taxon>
        <taxon>Gnathifera</taxon>
        <taxon>Rotifera</taxon>
        <taxon>Eurotatoria</taxon>
        <taxon>Bdelloidea</taxon>
        <taxon>Philodinida</taxon>
        <taxon>Philodinidae</taxon>
        <taxon>Rotaria</taxon>
    </lineage>
</organism>
<keyword evidence="5 10" id="KW-0276">Fatty acid metabolism</keyword>
<dbReference type="GO" id="GO:0034625">
    <property type="term" value="P:fatty acid elongation, monounsaturated fatty acid"/>
    <property type="evidence" value="ECO:0007669"/>
    <property type="project" value="TreeGrafter"/>
</dbReference>
<comment type="catalytic activity">
    <reaction evidence="10">
        <text>a very-long-chain acyl-CoA + malonyl-CoA + H(+) = a very-long-chain 3-oxoacyl-CoA + CO2 + CoA</text>
        <dbReference type="Rhea" id="RHEA:32727"/>
        <dbReference type="ChEBI" id="CHEBI:15378"/>
        <dbReference type="ChEBI" id="CHEBI:16526"/>
        <dbReference type="ChEBI" id="CHEBI:57287"/>
        <dbReference type="ChEBI" id="CHEBI:57384"/>
        <dbReference type="ChEBI" id="CHEBI:90725"/>
        <dbReference type="ChEBI" id="CHEBI:90736"/>
        <dbReference type="EC" id="2.3.1.199"/>
    </reaction>
</comment>
<keyword evidence="13" id="KW-1185">Reference proteome</keyword>
<keyword evidence="8 10" id="KW-0472">Membrane</keyword>
<dbReference type="GO" id="GO:0019367">
    <property type="term" value="P:fatty acid elongation, saturated fatty acid"/>
    <property type="evidence" value="ECO:0007669"/>
    <property type="project" value="TreeGrafter"/>
</dbReference>
<evidence type="ECO:0000256" key="1">
    <source>
        <dbReference type="ARBA" id="ARBA00004141"/>
    </source>
</evidence>
<dbReference type="Pfam" id="PF01151">
    <property type="entry name" value="ELO"/>
    <property type="match status" value="1"/>
</dbReference>
<evidence type="ECO:0000256" key="2">
    <source>
        <dbReference type="ARBA" id="ARBA00022516"/>
    </source>
</evidence>
<accession>A0A816G2H6</accession>
<dbReference type="GO" id="GO:0030148">
    <property type="term" value="P:sphingolipid biosynthetic process"/>
    <property type="evidence" value="ECO:0007669"/>
    <property type="project" value="TreeGrafter"/>
</dbReference>
<feature type="transmembrane region" description="Helical" evidence="10">
    <location>
        <begin position="21"/>
        <end position="39"/>
    </location>
</feature>
<evidence type="ECO:0000313" key="11">
    <source>
        <dbReference type="EMBL" id="CAF1539226.1"/>
    </source>
</evidence>
<comment type="subcellular location">
    <subcellularLocation>
        <location evidence="1">Membrane</location>
        <topology evidence="1">Multi-pass membrane protein</topology>
    </subcellularLocation>
</comment>
<evidence type="ECO:0000256" key="6">
    <source>
        <dbReference type="ARBA" id="ARBA00022989"/>
    </source>
</evidence>
<keyword evidence="9 10" id="KW-0275">Fatty acid biosynthesis</keyword>
<dbReference type="AlphaFoldDB" id="A0A816G2H6"/>
<dbReference type="Proteomes" id="UP000663870">
    <property type="component" value="Unassembled WGS sequence"/>
</dbReference>
<dbReference type="PANTHER" id="PTHR11157:SF17">
    <property type="entry name" value="ELONGATION OF VERY LONG CHAIN FATTY ACIDS PROTEIN 6"/>
    <property type="match status" value="1"/>
</dbReference>
<sequence length="99" mass="11808">MMYTYYAFRAMKYRIPKWMQVTVTVFQLSQMGVGCFVNYKAYVYKQNGASCAVTYANIFWSFVMYAIYFGLFLHFFCVSYLSKKPVTKVNDENERKKNK</sequence>
<keyword evidence="6 10" id="KW-1133">Transmembrane helix</keyword>
<reference evidence="12" key="1">
    <citation type="submission" date="2021-02" db="EMBL/GenBank/DDBJ databases">
        <authorList>
            <person name="Nowell W R."/>
        </authorList>
    </citation>
    <scope>NUCLEOTIDE SEQUENCE</scope>
</reference>
<keyword evidence="2 10" id="KW-0444">Lipid biosynthesis</keyword>
<dbReference type="EMBL" id="CAJNOL010014672">
    <property type="protein sequence ID" value="CAF1668821.1"/>
    <property type="molecule type" value="Genomic_DNA"/>
</dbReference>
<comment type="caution">
    <text evidence="10">Lacks conserved residue(s) required for the propagation of feature annotation.</text>
</comment>
<dbReference type="InterPro" id="IPR002076">
    <property type="entry name" value="ELO_fam"/>
</dbReference>
<protein>
    <recommendedName>
        <fullName evidence="10">Elongation of very long chain fatty acids protein</fullName>
        <ecNumber evidence="10">2.3.1.199</ecNumber>
    </recommendedName>
    <alternativeName>
        <fullName evidence="10">Very-long-chain 3-oxoacyl-CoA synthase</fullName>
    </alternativeName>
</protein>
<evidence type="ECO:0000313" key="12">
    <source>
        <dbReference type="EMBL" id="CAF1668821.1"/>
    </source>
</evidence>
<evidence type="ECO:0000256" key="3">
    <source>
        <dbReference type="ARBA" id="ARBA00022679"/>
    </source>
</evidence>